<accession>D7CBG0</accession>
<reference evidence="1 2" key="1">
    <citation type="journal article" date="2010" name="J. Bacteriol.">
        <title>Genome sequence of the milbemycin-producing bacterium Streptomyces bingchenggensis.</title>
        <authorList>
            <person name="Wang X.J."/>
            <person name="Yan Y.J."/>
            <person name="Zhang B."/>
            <person name="An J."/>
            <person name="Wang J.J."/>
            <person name="Tian J."/>
            <person name="Jiang L."/>
            <person name="Chen Y.H."/>
            <person name="Huang S.X."/>
            <person name="Yin M."/>
            <person name="Zhang J."/>
            <person name="Gao A.L."/>
            <person name="Liu C.X."/>
            <person name="Zhu Z.X."/>
            <person name="Xiang W.S."/>
        </authorList>
    </citation>
    <scope>NUCLEOTIDE SEQUENCE [LARGE SCALE GENOMIC DNA]</scope>
    <source>
        <strain evidence="1 2">BCW-1</strain>
    </source>
</reference>
<dbReference type="PATRIC" id="fig|749414.3.peg.10003"/>
<proteinExistence type="predicted"/>
<dbReference type="EMBL" id="CP002047">
    <property type="protein sequence ID" value="ADI12837.1"/>
    <property type="molecule type" value="Genomic_DNA"/>
</dbReference>
<evidence type="ECO:0000313" key="2">
    <source>
        <dbReference type="Proteomes" id="UP000000377"/>
    </source>
</evidence>
<evidence type="ECO:0000313" key="1">
    <source>
        <dbReference type="EMBL" id="ADI12837.1"/>
    </source>
</evidence>
<dbReference type="HOGENOM" id="CLU_2036648_0_0_11"/>
<dbReference type="AlphaFoldDB" id="D7CBG0"/>
<organism evidence="1 2">
    <name type="scientific">Streptomyces bingchenggensis (strain BCW-1)</name>
    <dbReference type="NCBI Taxonomy" id="749414"/>
    <lineage>
        <taxon>Bacteria</taxon>
        <taxon>Bacillati</taxon>
        <taxon>Actinomycetota</taxon>
        <taxon>Actinomycetes</taxon>
        <taxon>Kitasatosporales</taxon>
        <taxon>Streptomycetaceae</taxon>
        <taxon>Streptomyces</taxon>
    </lineage>
</organism>
<sequence>MTLPLVLEASGWLWLYVASLLKPEAWFSGSEGLPGEPFHQLGIGAAAGAGDAGADRALGADDLRLALSVLILGLGERPAQRGDRRRFDALFDLADTIITIRNLIRRAWTTHRWDERPNHRP</sequence>
<gene>
    <name evidence="1" type="ordered locus">SBI_09719</name>
</gene>
<name>D7CBG0_STRBB</name>
<keyword evidence="2" id="KW-1185">Reference proteome</keyword>
<dbReference type="KEGG" id="sbh:SBI_09719"/>
<protein>
    <submittedName>
        <fullName evidence="1">Uncharacterized protein</fullName>
    </submittedName>
</protein>
<dbReference type="Proteomes" id="UP000000377">
    <property type="component" value="Chromosome"/>
</dbReference>
<dbReference type="eggNOG" id="COG3293">
    <property type="taxonomic scope" value="Bacteria"/>
</dbReference>